<evidence type="ECO:0000256" key="1">
    <source>
        <dbReference type="SAM" id="Phobius"/>
    </source>
</evidence>
<dbReference type="AlphaFoldDB" id="X1ENU1"/>
<protein>
    <submittedName>
        <fullName evidence="2">Uncharacterized protein</fullName>
    </submittedName>
</protein>
<evidence type="ECO:0000313" key="2">
    <source>
        <dbReference type="EMBL" id="GAH35041.1"/>
    </source>
</evidence>
<accession>X1ENU1</accession>
<feature type="transmembrane region" description="Helical" evidence="1">
    <location>
        <begin position="53"/>
        <end position="72"/>
    </location>
</feature>
<keyword evidence="1" id="KW-0472">Membrane</keyword>
<gene>
    <name evidence="2" type="ORF">S03H2_24081</name>
</gene>
<comment type="caution">
    <text evidence="2">The sequence shown here is derived from an EMBL/GenBank/DDBJ whole genome shotgun (WGS) entry which is preliminary data.</text>
</comment>
<reference evidence="2" key="1">
    <citation type="journal article" date="2014" name="Front. Microbiol.">
        <title>High frequency of phylogenetically diverse reductive dehalogenase-homologous genes in deep subseafloor sedimentary metagenomes.</title>
        <authorList>
            <person name="Kawai M."/>
            <person name="Futagami T."/>
            <person name="Toyoda A."/>
            <person name="Takaki Y."/>
            <person name="Nishi S."/>
            <person name="Hori S."/>
            <person name="Arai W."/>
            <person name="Tsubouchi T."/>
            <person name="Morono Y."/>
            <person name="Uchiyama I."/>
            <person name="Ito T."/>
            <person name="Fujiyama A."/>
            <person name="Inagaki F."/>
            <person name="Takami H."/>
        </authorList>
    </citation>
    <scope>NUCLEOTIDE SEQUENCE</scope>
    <source>
        <strain evidence="2">Expedition CK06-06</strain>
    </source>
</reference>
<organism evidence="2">
    <name type="scientific">marine sediment metagenome</name>
    <dbReference type="NCBI Taxonomy" id="412755"/>
    <lineage>
        <taxon>unclassified sequences</taxon>
        <taxon>metagenomes</taxon>
        <taxon>ecological metagenomes</taxon>
    </lineage>
</organism>
<dbReference type="EMBL" id="BARU01013282">
    <property type="protein sequence ID" value="GAH35041.1"/>
    <property type="molecule type" value="Genomic_DNA"/>
</dbReference>
<keyword evidence="1" id="KW-0812">Transmembrane</keyword>
<name>X1ENU1_9ZZZZ</name>
<proteinExistence type="predicted"/>
<keyword evidence="1" id="KW-1133">Transmembrane helix</keyword>
<sequence>MLVTQALLMGIGLVLALQLTLGGLFPLNEWNLNPTISYIPVGSTQPELLAQKARTMFITTLYIVETTFIWTFRRPNKSLFKSLKGLEFPLTPQLFL</sequence>